<accession>A0A133UBW9</accession>
<feature type="propeptide" id="PRO_5007936508" description="Removed in mature form; by autocatalysis" evidence="9">
    <location>
        <begin position="1"/>
        <end position="5"/>
    </location>
</feature>
<dbReference type="GO" id="GO:0010498">
    <property type="term" value="P:proteasomal protein catabolic process"/>
    <property type="evidence" value="ECO:0007669"/>
    <property type="project" value="UniProtKB-UniRule"/>
</dbReference>
<comment type="caution">
    <text evidence="10">The sequence shown here is derived from an EMBL/GenBank/DDBJ whole genome shotgun (WGS) entry which is preliminary data.</text>
</comment>
<keyword evidence="7 9" id="KW-0647">Proteasome</keyword>
<dbReference type="PANTHER" id="PTHR32194">
    <property type="entry name" value="METALLOPROTEASE TLDD"/>
    <property type="match status" value="1"/>
</dbReference>
<name>A0A133UBW9_9EURY</name>
<dbReference type="Gene3D" id="3.60.20.10">
    <property type="entry name" value="Glutamine Phosphoribosylpyrophosphate, subunit 1, domain 1"/>
    <property type="match status" value="1"/>
</dbReference>
<reference evidence="10 11" key="1">
    <citation type="journal article" date="2016" name="Sci. Rep.">
        <title>Metabolic traits of an uncultured archaeal lineage -MSBL1- from brine pools of the Red Sea.</title>
        <authorList>
            <person name="Mwirichia R."/>
            <person name="Alam I."/>
            <person name="Rashid M."/>
            <person name="Vinu M."/>
            <person name="Ba-Alawi W."/>
            <person name="Anthony Kamau A."/>
            <person name="Kamanda Ngugi D."/>
            <person name="Goker M."/>
            <person name="Klenk H.P."/>
            <person name="Bajic V."/>
            <person name="Stingl U."/>
        </authorList>
    </citation>
    <scope>NUCLEOTIDE SEQUENCE [LARGE SCALE GENOMIC DNA]</scope>
    <source>
        <strain evidence="10">SCGC-AAA259A05</strain>
    </source>
</reference>
<keyword evidence="6 9" id="KW-0068">Autocatalytic cleavage</keyword>
<dbReference type="HAMAP" id="MF_02113_A">
    <property type="entry name" value="Proteasome_B_A"/>
    <property type="match status" value="1"/>
</dbReference>
<dbReference type="GO" id="GO:0004298">
    <property type="term" value="F:threonine-type endopeptidase activity"/>
    <property type="evidence" value="ECO:0007669"/>
    <property type="project" value="UniProtKB-UniRule"/>
</dbReference>
<evidence type="ECO:0000313" key="10">
    <source>
        <dbReference type="EMBL" id="KXA91692.1"/>
    </source>
</evidence>
<evidence type="ECO:0000256" key="1">
    <source>
        <dbReference type="ARBA" id="ARBA00001198"/>
    </source>
</evidence>
<comment type="function">
    <text evidence="9">Component of the proteasome core, a large protease complex with broad specificity involved in protein degradation.</text>
</comment>
<dbReference type="InterPro" id="IPR016050">
    <property type="entry name" value="Proteasome_bsu_CS"/>
</dbReference>
<dbReference type="InterPro" id="IPR029055">
    <property type="entry name" value="Ntn_hydrolases_N"/>
</dbReference>
<dbReference type="EMBL" id="LHXJ01000002">
    <property type="protein sequence ID" value="KXA91692.1"/>
    <property type="molecule type" value="Genomic_DNA"/>
</dbReference>
<proteinExistence type="inferred from homology"/>
<sequence length="203" mass="22391">MEGFKGTSVGLRFNGGVALASDTRATARYLVRSKRVQKLFKIQDNIGVAVSGSTGDAQRLVDMMRSESNLYRIRREKPIQPKSLARLTANIFHSQRMFPYIVSLIFAGVGNEGPKLYFLDPAGGQLEEEKFACGGTGSSVAYGVLEQNYEEDMDEESSPRLAAQAIQQAIERDAATGDNVIVAKVDEEGYQKISEDRVKEFLK</sequence>
<dbReference type="SUPFAM" id="SSF56235">
    <property type="entry name" value="N-terminal nucleophile aminohydrolases (Ntn hydrolases)"/>
    <property type="match status" value="1"/>
</dbReference>
<dbReference type="PANTHER" id="PTHR32194:SF0">
    <property type="entry name" value="ATP-DEPENDENT PROTEASE SUBUNIT HSLV"/>
    <property type="match status" value="1"/>
</dbReference>
<comment type="subcellular location">
    <subcellularLocation>
        <location evidence="9">Cytoplasm</location>
    </subcellularLocation>
</comment>
<comment type="subunit">
    <text evidence="9">The 20S proteasome core is composed of 14 alpha and 14 beta subunits that assemble into four stacked heptameric rings, resulting in a barrel-shaped structure. The two inner rings, each composed of seven catalytic beta subunits, are sandwiched by two outer rings, each composed of seven alpha subunits. The catalytic chamber with the active sites is on the inside of the barrel. Has a gated structure, the ends of the cylinder being occluded by the N-termini of the alpha-subunits. Is capped at one or both ends by the proteasome regulatory ATPase, PAN.</text>
</comment>
<dbReference type="EC" id="3.4.25.1" evidence="9"/>
<keyword evidence="11" id="KW-1185">Reference proteome</keyword>
<evidence type="ECO:0000256" key="7">
    <source>
        <dbReference type="ARBA" id="ARBA00022942"/>
    </source>
</evidence>
<dbReference type="Proteomes" id="UP000070163">
    <property type="component" value="Unassembled WGS sequence"/>
</dbReference>
<gene>
    <name evidence="9" type="primary">psmB</name>
    <name evidence="10" type="ORF">AKJ57_00330</name>
</gene>
<feature type="chain" id="PRO_5023267005" description="Proteasome subunit beta" evidence="9">
    <location>
        <begin position="6"/>
        <end position="203"/>
    </location>
</feature>
<evidence type="ECO:0000256" key="9">
    <source>
        <dbReference type="HAMAP-Rule" id="MF_02113"/>
    </source>
</evidence>
<comment type="activity regulation">
    <text evidence="9">The formation of the proteasomal ATPase PAN-20S proteasome complex, via the docking of the C-termini of PAN into the intersubunit pockets in the alpha-rings, triggers opening of the gate for substrate entry. Interconversion between the open-gate and close-gate conformations leads to a dynamic regulation of the 20S proteasome proteolysis activity.</text>
</comment>
<keyword evidence="4 9" id="KW-0888">Threonine protease</keyword>
<dbReference type="InterPro" id="IPR001353">
    <property type="entry name" value="Proteasome_sua/b"/>
</dbReference>
<evidence type="ECO:0000256" key="8">
    <source>
        <dbReference type="ARBA" id="ARBA00023145"/>
    </source>
</evidence>
<keyword evidence="2 9" id="KW-0963">Cytoplasm</keyword>
<dbReference type="AlphaFoldDB" id="A0A133UBW9"/>
<keyword evidence="5 9" id="KW-0378">Hydrolase</keyword>
<evidence type="ECO:0000256" key="3">
    <source>
        <dbReference type="ARBA" id="ARBA00022670"/>
    </source>
</evidence>
<comment type="catalytic activity">
    <reaction evidence="1 9">
        <text>Cleavage of peptide bonds with very broad specificity.</text>
        <dbReference type="EC" id="3.4.25.1"/>
    </reaction>
</comment>
<organism evidence="10 11">
    <name type="scientific">candidate division MSBL1 archaeon SCGC-AAA259A05</name>
    <dbReference type="NCBI Taxonomy" id="1698259"/>
    <lineage>
        <taxon>Archaea</taxon>
        <taxon>Methanobacteriati</taxon>
        <taxon>Methanobacteriota</taxon>
        <taxon>candidate division MSBL1</taxon>
    </lineage>
</organism>
<dbReference type="GO" id="GO:0005737">
    <property type="term" value="C:cytoplasm"/>
    <property type="evidence" value="ECO:0007669"/>
    <property type="project" value="UniProtKB-SubCell"/>
</dbReference>
<dbReference type="Pfam" id="PF00227">
    <property type="entry name" value="Proteasome"/>
    <property type="match status" value="1"/>
</dbReference>
<evidence type="ECO:0000256" key="6">
    <source>
        <dbReference type="ARBA" id="ARBA00022813"/>
    </source>
</evidence>
<dbReference type="InterPro" id="IPR000243">
    <property type="entry name" value="Pept_T1A_subB"/>
</dbReference>
<dbReference type="PROSITE" id="PS51476">
    <property type="entry name" value="PROTEASOME_BETA_2"/>
    <property type="match status" value="1"/>
</dbReference>
<dbReference type="GO" id="GO:0019774">
    <property type="term" value="C:proteasome core complex, beta-subunit complex"/>
    <property type="evidence" value="ECO:0007669"/>
    <property type="project" value="UniProtKB-UniRule"/>
</dbReference>
<dbReference type="InterPro" id="IPR019983">
    <property type="entry name" value="Pept_T1A_Psome_bsu_arc"/>
</dbReference>
<dbReference type="PROSITE" id="PS00854">
    <property type="entry name" value="PROTEASOME_BETA_1"/>
    <property type="match status" value="1"/>
</dbReference>
<comment type="similarity">
    <text evidence="9">Belongs to the peptidase T1B family.</text>
</comment>
<dbReference type="InterPro" id="IPR023333">
    <property type="entry name" value="Proteasome_suB-type"/>
</dbReference>
<keyword evidence="8 9" id="KW-0865">Zymogen</keyword>
<dbReference type="PRINTS" id="PR00141">
    <property type="entry name" value="PROTEASOME"/>
</dbReference>
<evidence type="ECO:0000256" key="2">
    <source>
        <dbReference type="ARBA" id="ARBA00022490"/>
    </source>
</evidence>
<evidence type="ECO:0000256" key="5">
    <source>
        <dbReference type="ARBA" id="ARBA00022801"/>
    </source>
</evidence>
<evidence type="ECO:0000313" key="11">
    <source>
        <dbReference type="Proteomes" id="UP000070163"/>
    </source>
</evidence>
<evidence type="ECO:0000256" key="4">
    <source>
        <dbReference type="ARBA" id="ARBA00022698"/>
    </source>
</evidence>
<keyword evidence="3 9" id="KW-0645">Protease</keyword>
<protein>
    <recommendedName>
        <fullName evidence="9">Proteasome subunit beta</fullName>
        <ecNumber evidence="9">3.4.25.1</ecNumber>
    </recommendedName>
    <alternativeName>
        <fullName evidence="9">20S proteasome beta subunit</fullName>
    </alternativeName>
    <alternativeName>
        <fullName evidence="9">Proteasome core protein PsmB</fullName>
    </alternativeName>
</protein>
<comment type="caution">
    <text evidence="9">Lacks conserved residue(s) required for the propagation of feature annotation.</text>
</comment>